<dbReference type="AlphaFoldDB" id="A0A9D4V2E9"/>
<protein>
    <submittedName>
        <fullName evidence="2">Uncharacterized protein</fullName>
    </submittedName>
</protein>
<dbReference type="EMBL" id="JABFUD020000006">
    <property type="protein sequence ID" value="KAI5078215.1"/>
    <property type="molecule type" value="Genomic_DNA"/>
</dbReference>
<accession>A0A9D4V2E9</accession>
<keyword evidence="3" id="KW-1185">Reference proteome</keyword>
<sequence>MGADRAYIQLVDSDNQASYGDGITGNRSLGRWDDTGAIPFLIAYGILILCMLLGAIVCCVVRIRRISKLPYQL</sequence>
<organism evidence="2 3">
    <name type="scientific">Adiantum capillus-veneris</name>
    <name type="common">Maidenhair fern</name>
    <dbReference type="NCBI Taxonomy" id="13818"/>
    <lineage>
        <taxon>Eukaryota</taxon>
        <taxon>Viridiplantae</taxon>
        <taxon>Streptophyta</taxon>
        <taxon>Embryophyta</taxon>
        <taxon>Tracheophyta</taxon>
        <taxon>Polypodiopsida</taxon>
        <taxon>Polypodiidae</taxon>
        <taxon>Polypodiales</taxon>
        <taxon>Pteridineae</taxon>
        <taxon>Pteridaceae</taxon>
        <taxon>Vittarioideae</taxon>
        <taxon>Adiantum</taxon>
    </lineage>
</organism>
<keyword evidence="1" id="KW-0812">Transmembrane</keyword>
<comment type="caution">
    <text evidence="2">The sequence shown here is derived from an EMBL/GenBank/DDBJ whole genome shotgun (WGS) entry which is preliminary data.</text>
</comment>
<proteinExistence type="predicted"/>
<evidence type="ECO:0000313" key="3">
    <source>
        <dbReference type="Proteomes" id="UP000886520"/>
    </source>
</evidence>
<dbReference type="Proteomes" id="UP000886520">
    <property type="component" value="Chromosome 6"/>
</dbReference>
<feature type="transmembrane region" description="Helical" evidence="1">
    <location>
        <begin position="37"/>
        <end position="63"/>
    </location>
</feature>
<keyword evidence="1" id="KW-0472">Membrane</keyword>
<keyword evidence="1" id="KW-1133">Transmembrane helix</keyword>
<reference evidence="2" key="1">
    <citation type="submission" date="2021-01" db="EMBL/GenBank/DDBJ databases">
        <title>Adiantum capillus-veneris genome.</title>
        <authorList>
            <person name="Fang Y."/>
            <person name="Liao Q."/>
        </authorList>
    </citation>
    <scope>NUCLEOTIDE SEQUENCE</scope>
    <source>
        <strain evidence="2">H3</strain>
        <tissue evidence="2">Leaf</tissue>
    </source>
</reference>
<gene>
    <name evidence="2" type="ORF">GOP47_0005886</name>
</gene>
<evidence type="ECO:0000256" key="1">
    <source>
        <dbReference type="SAM" id="Phobius"/>
    </source>
</evidence>
<name>A0A9D4V2E9_ADICA</name>
<evidence type="ECO:0000313" key="2">
    <source>
        <dbReference type="EMBL" id="KAI5078215.1"/>
    </source>
</evidence>